<evidence type="ECO:0008006" key="4">
    <source>
        <dbReference type="Google" id="ProtNLM"/>
    </source>
</evidence>
<keyword evidence="1" id="KW-1133">Transmembrane helix</keyword>
<proteinExistence type="predicted"/>
<feature type="transmembrane region" description="Helical" evidence="1">
    <location>
        <begin position="70"/>
        <end position="93"/>
    </location>
</feature>
<reference evidence="2 3" key="1">
    <citation type="submission" date="2023-02" db="EMBL/GenBank/DDBJ databases">
        <title>Devosia algicola sp. nov., isolated from the phycosphere of marine algae.</title>
        <authorList>
            <person name="Kim J.M."/>
            <person name="Lee J.K."/>
            <person name="Choi B.J."/>
            <person name="Bayburt H."/>
            <person name="Jeon C.O."/>
        </authorList>
    </citation>
    <scope>NUCLEOTIDE SEQUENCE [LARGE SCALE GENOMIC DNA]</scope>
    <source>
        <strain evidence="2 3">G20-9</strain>
    </source>
</reference>
<evidence type="ECO:0000256" key="1">
    <source>
        <dbReference type="SAM" id="Phobius"/>
    </source>
</evidence>
<accession>A0ABY7YJ72</accession>
<keyword evidence="1" id="KW-0812">Transmembrane</keyword>
<keyword evidence="3" id="KW-1185">Reference proteome</keyword>
<organism evidence="2 3">
    <name type="scientific">Devosia algicola</name>
    <dbReference type="NCBI Taxonomy" id="3026418"/>
    <lineage>
        <taxon>Bacteria</taxon>
        <taxon>Pseudomonadati</taxon>
        <taxon>Pseudomonadota</taxon>
        <taxon>Alphaproteobacteria</taxon>
        <taxon>Hyphomicrobiales</taxon>
        <taxon>Devosiaceae</taxon>
        <taxon>Devosia</taxon>
    </lineage>
</organism>
<evidence type="ECO:0000313" key="3">
    <source>
        <dbReference type="Proteomes" id="UP001220530"/>
    </source>
</evidence>
<keyword evidence="1" id="KW-0472">Membrane</keyword>
<name>A0ABY7YJ72_9HYPH</name>
<dbReference type="Proteomes" id="UP001220530">
    <property type="component" value="Chromosome"/>
</dbReference>
<dbReference type="RefSeq" id="WP_282217727.1">
    <property type="nucleotide sequence ID" value="NZ_CP118246.1"/>
</dbReference>
<sequence>MMRLFLRILGTWFLGLALVLLVIDGTKSLAANAVFLTSFGTIWSSLHSPSLDTVHSFLEGRFFANFLERMFSAILTYPAFAVLGVPGLALALLGRSRKATRYEIPGQF</sequence>
<gene>
    <name evidence="2" type="ORF">PSQ19_10735</name>
</gene>
<protein>
    <recommendedName>
        <fullName evidence="4">DUF2062 domain-containing protein</fullName>
    </recommendedName>
</protein>
<dbReference type="EMBL" id="CP118246">
    <property type="protein sequence ID" value="WDR01316.1"/>
    <property type="molecule type" value="Genomic_DNA"/>
</dbReference>
<evidence type="ECO:0000313" key="2">
    <source>
        <dbReference type="EMBL" id="WDR01316.1"/>
    </source>
</evidence>